<keyword evidence="2" id="KW-1185">Reference proteome</keyword>
<dbReference type="Proteomes" id="UP000515561">
    <property type="component" value="Chromosome"/>
</dbReference>
<proteinExistence type="predicted"/>
<gene>
    <name evidence="1" type="ORF">acsn021_06090</name>
</gene>
<reference evidence="1 2" key="1">
    <citation type="journal article" date="2016" name="Int. J. Syst. Evol. Microbiol.">
        <title>Descriptions of Anaerotaenia torta gen. nov., sp. nov. and Anaerocolumna cellulosilytica gen. nov., sp. nov. isolated from a methanogenic reactor of cattle waste.</title>
        <authorList>
            <person name="Uek A."/>
            <person name="Ohtaki Y."/>
            <person name="Kaku N."/>
            <person name="Ueki K."/>
        </authorList>
    </citation>
    <scope>NUCLEOTIDE SEQUENCE [LARGE SCALE GENOMIC DNA]</scope>
    <source>
        <strain evidence="1 2">SN021</strain>
    </source>
</reference>
<evidence type="ECO:0000313" key="2">
    <source>
        <dbReference type="Proteomes" id="UP000515561"/>
    </source>
</evidence>
<evidence type="ECO:0000313" key="1">
    <source>
        <dbReference type="EMBL" id="BCJ93040.1"/>
    </source>
</evidence>
<name>A0A6S6R162_9FIRM</name>
<organism evidence="1 2">
    <name type="scientific">Anaerocolumna cellulosilytica</name>
    <dbReference type="NCBI Taxonomy" id="433286"/>
    <lineage>
        <taxon>Bacteria</taxon>
        <taxon>Bacillati</taxon>
        <taxon>Bacillota</taxon>
        <taxon>Clostridia</taxon>
        <taxon>Lachnospirales</taxon>
        <taxon>Lachnospiraceae</taxon>
        <taxon>Anaerocolumna</taxon>
    </lineage>
</organism>
<sequence length="258" mass="29637">MFAEQFPIFEKDKILKADMLTELKDYPKNMFWLQYQDYSDGILCGARVIVTGKELTITPGVIKFKEKLFHMEAEVKVPYTASGTEHILKVRFLEDEIKNDFIICRTELVLEEGTRLEVDEAELCRFTLKDGALLRQDYQDLADFATLHNTVNIIHVKYAGIKEETLSPEITAYFGKELLGLSPDNPYDISFALLCLQEKQMERGAIKAYLMARLNVREDALSTNEQLHRYLTRILDDVVNGRNGRNYQGGGAKRLIVE</sequence>
<dbReference type="KEGG" id="acel:acsn021_06090"/>
<protein>
    <submittedName>
        <fullName evidence="1">Uncharacterized protein</fullName>
    </submittedName>
</protein>
<dbReference type="RefSeq" id="WP_184095345.1">
    <property type="nucleotide sequence ID" value="NZ_AP023367.1"/>
</dbReference>
<dbReference type="AlphaFoldDB" id="A0A6S6R162"/>
<accession>A0A6S6R162</accession>
<dbReference type="EMBL" id="AP023367">
    <property type="protein sequence ID" value="BCJ93040.1"/>
    <property type="molecule type" value="Genomic_DNA"/>
</dbReference>